<dbReference type="Pfam" id="PF18603">
    <property type="entry name" value="LAL_C2"/>
    <property type="match status" value="1"/>
</dbReference>
<name>A0A1N7S833_9BURK</name>
<evidence type="ECO:0000259" key="1">
    <source>
        <dbReference type="Pfam" id="PF18603"/>
    </source>
</evidence>
<evidence type="ECO:0000313" key="2">
    <source>
        <dbReference type="EMBL" id="SIT43575.1"/>
    </source>
</evidence>
<feature type="domain" description="L-amino acid ligase C-terminal" evidence="1">
    <location>
        <begin position="6"/>
        <end position="78"/>
    </location>
</feature>
<accession>A0A1N7S833</accession>
<dbReference type="InterPro" id="IPR040570">
    <property type="entry name" value="LAL_C2"/>
</dbReference>
<keyword evidence="3" id="KW-1185">Reference proteome</keyword>
<sequence length="86" mass="9610">MSGVRFFAPVAGLFARTAAVERMRAMPGFQEVEVHSHIGATKPQPTAFRGRIEHVLFTAADRPTLDLRLAEALRVLKFDHTHNNDI</sequence>
<gene>
    <name evidence="2" type="ORF">BN2475_440035</name>
</gene>
<dbReference type="AlphaFoldDB" id="A0A1N7S833"/>
<protein>
    <recommendedName>
        <fullName evidence="1">L-amino acid ligase C-terminal domain-containing protein</fullName>
    </recommendedName>
</protein>
<evidence type="ECO:0000313" key="3">
    <source>
        <dbReference type="Proteomes" id="UP000187012"/>
    </source>
</evidence>
<organism evidence="2 3">
    <name type="scientific">Paraburkholderia ribeironis</name>
    <dbReference type="NCBI Taxonomy" id="1247936"/>
    <lineage>
        <taxon>Bacteria</taxon>
        <taxon>Pseudomonadati</taxon>
        <taxon>Pseudomonadota</taxon>
        <taxon>Betaproteobacteria</taxon>
        <taxon>Burkholderiales</taxon>
        <taxon>Burkholderiaceae</taxon>
        <taxon>Paraburkholderia</taxon>
    </lineage>
</organism>
<dbReference type="STRING" id="1247936.BN2475_440035"/>
<reference evidence="2 3" key="1">
    <citation type="submission" date="2016-12" db="EMBL/GenBank/DDBJ databases">
        <authorList>
            <person name="Song W.-J."/>
            <person name="Kurnit D.M."/>
        </authorList>
    </citation>
    <scope>NUCLEOTIDE SEQUENCE [LARGE SCALE GENOMIC DNA]</scope>
    <source>
        <strain evidence="2 3">STM7296</strain>
    </source>
</reference>
<dbReference type="Proteomes" id="UP000187012">
    <property type="component" value="Unassembled WGS sequence"/>
</dbReference>
<proteinExistence type="predicted"/>
<dbReference type="EMBL" id="CYGX02000044">
    <property type="protein sequence ID" value="SIT43575.1"/>
    <property type="molecule type" value="Genomic_DNA"/>
</dbReference>